<dbReference type="PROSITE" id="PS01174">
    <property type="entry name" value="LIPASE_GDXG_SER"/>
    <property type="match status" value="1"/>
</dbReference>
<dbReference type="Pfam" id="PF07859">
    <property type="entry name" value="Abhydrolase_3"/>
    <property type="match status" value="1"/>
</dbReference>
<accession>A0A1D2JN04</accession>
<dbReference type="VEuPathDB" id="FungiDB:PADG_03547"/>
<proteinExistence type="inferred from homology"/>
<evidence type="ECO:0000313" key="5">
    <source>
        <dbReference type="EMBL" id="ODH44295.1"/>
    </source>
</evidence>
<feature type="domain" description="Alpha/beta hydrolase fold-3" evidence="4">
    <location>
        <begin position="69"/>
        <end position="291"/>
    </location>
</feature>
<comment type="similarity">
    <text evidence="1">Belongs to the 'GDXG' lipolytic enzyme family.</text>
</comment>
<dbReference type="EMBL" id="LZYO01000020">
    <property type="protein sequence ID" value="ODH44295.1"/>
    <property type="molecule type" value="Genomic_DNA"/>
</dbReference>
<dbReference type="SUPFAM" id="SSF53474">
    <property type="entry name" value="alpha/beta-Hydrolases"/>
    <property type="match status" value="1"/>
</dbReference>
<dbReference type="GO" id="GO:0016787">
    <property type="term" value="F:hydrolase activity"/>
    <property type="evidence" value="ECO:0007669"/>
    <property type="project" value="UniProtKB-KW"/>
</dbReference>
<dbReference type="InterPro" id="IPR050300">
    <property type="entry name" value="GDXG_lipolytic_enzyme"/>
</dbReference>
<evidence type="ECO:0000313" key="6">
    <source>
        <dbReference type="Proteomes" id="UP000242814"/>
    </source>
</evidence>
<feature type="active site" evidence="3">
    <location>
        <position position="146"/>
    </location>
</feature>
<dbReference type="VEuPathDB" id="FungiDB:PABG_01846"/>
<evidence type="ECO:0000256" key="3">
    <source>
        <dbReference type="PROSITE-ProRule" id="PRU10038"/>
    </source>
</evidence>
<dbReference type="InterPro" id="IPR033140">
    <property type="entry name" value="Lipase_GDXG_put_SER_AS"/>
</dbReference>
<evidence type="ECO:0000259" key="4">
    <source>
        <dbReference type="Pfam" id="PF07859"/>
    </source>
</evidence>
<comment type="caution">
    <text evidence="5">The sequence shown here is derived from an EMBL/GenBank/DDBJ whole genome shotgun (WGS) entry which is preliminary data.</text>
</comment>
<sequence>MASIGVKDSQSSLSEAEGLHFPQNSYQKASEVALKDSSTKAQIEPCLHVPQPTLHFVTPPSASETGPILLYFHGGGYVNPLQAPGHMPFALRCAAACKAKEVVFLEYSLAPEHPYPSQLVQAVADLRYLLNELSLRADDIIIAGDSAGGNLTGSLLTHIAKPSPYAAPLDLAGRQLEAVLLVSPWVMLGTNQGSYHTNHRKDFLTLAQENWFKAQWNANGIANEEEVWANLCEWEGARDVWNGVFPSSGESQGLVKKAMVTVGTAEVLLDSCRVFAKDCVKAEMVVAQRETDWSVFHGKDFVFAECEGEVHVQPALDLAVKYYEGYMMRAVLSWLESV</sequence>
<evidence type="ECO:0000256" key="2">
    <source>
        <dbReference type="ARBA" id="ARBA00022801"/>
    </source>
</evidence>
<gene>
    <name evidence="5" type="ORF">ACO22_00915</name>
</gene>
<dbReference type="PANTHER" id="PTHR48081">
    <property type="entry name" value="AB HYDROLASE SUPERFAMILY PROTEIN C4A8.06C"/>
    <property type="match status" value="1"/>
</dbReference>
<dbReference type="Gene3D" id="3.40.50.1820">
    <property type="entry name" value="alpha/beta hydrolase"/>
    <property type="match status" value="1"/>
</dbReference>
<evidence type="ECO:0000256" key="1">
    <source>
        <dbReference type="ARBA" id="ARBA00010515"/>
    </source>
</evidence>
<organism evidence="5 6">
    <name type="scientific">Paracoccidioides brasiliensis</name>
    <dbReference type="NCBI Taxonomy" id="121759"/>
    <lineage>
        <taxon>Eukaryota</taxon>
        <taxon>Fungi</taxon>
        <taxon>Dikarya</taxon>
        <taxon>Ascomycota</taxon>
        <taxon>Pezizomycotina</taxon>
        <taxon>Eurotiomycetes</taxon>
        <taxon>Eurotiomycetidae</taxon>
        <taxon>Onygenales</taxon>
        <taxon>Ajellomycetaceae</taxon>
        <taxon>Paracoccidioides</taxon>
    </lineage>
</organism>
<dbReference type="AlphaFoldDB" id="A0A1D2JN04"/>
<dbReference type="InterPro" id="IPR029058">
    <property type="entry name" value="AB_hydrolase_fold"/>
</dbReference>
<reference evidence="5 6" key="1">
    <citation type="submission" date="2016-06" db="EMBL/GenBank/DDBJ databases">
        <authorList>
            <person name="Kjaerup R.B."/>
            <person name="Dalgaard T.S."/>
            <person name="Juul-Madsen H.R."/>
        </authorList>
    </citation>
    <scope>NUCLEOTIDE SEQUENCE [LARGE SCALE GENOMIC DNA]</scope>
    <source>
        <strain evidence="5 6">Pb300</strain>
    </source>
</reference>
<dbReference type="InterPro" id="IPR013094">
    <property type="entry name" value="AB_hydrolase_3"/>
</dbReference>
<dbReference type="PANTHER" id="PTHR48081:SF18">
    <property type="entry name" value="ALPHA_BETA HYDROLASE FOLD-3 DOMAIN-CONTAINING PROTEIN"/>
    <property type="match status" value="1"/>
</dbReference>
<name>A0A1D2JN04_PARBR</name>
<protein>
    <recommendedName>
        <fullName evidence="4">Alpha/beta hydrolase fold-3 domain-containing protein</fullName>
    </recommendedName>
</protein>
<dbReference type="Proteomes" id="UP000242814">
    <property type="component" value="Unassembled WGS sequence"/>
</dbReference>
<keyword evidence="2" id="KW-0378">Hydrolase</keyword>